<gene>
    <name evidence="2" type="ORF">KIN34_04540</name>
</gene>
<dbReference type="Proteomes" id="UP000722125">
    <property type="component" value="Unassembled WGS sequence"/>
</dbReference>
<evidence type="ECO:0000313" key="2">
    <source>
        <dbReference type="EMBL" id="MBT0993552.1"/>
    </source>
</evidence>
<accession>A0ABS5TWT4</accession>
<evidence type="ECO:0000256" key="1">
    <source>
        <dbReference type="SAM" id="MobiDB-lite"/>
    </source>
</evidence>
<reference evidence="2 3" key="1">
    <citation type="submission" date="2021-05" db="EMBL/GenBank/DDBJ databases">
        <title>Description of Cellulomonas sp. DKR-3 sp. nov.</title>
        <authorList>
            <person name="Dahal R.H."/>
            <person name="Chaudhary D.K."/>
        </authorList>
    </citation>
    <scope>NUCLEOTIDE SEQUENCE [LARGE SCALE GENOMIC DNA]</scope>
    <source>
        <strain evidence="2 3">DKR-3</strain>
    </source>
</reference>
<sequence length="119" mass="13115">MRAELRGAHTLDDGRPVEEYHPADPADDGVRLRLLVGPADAPGEESFDVVVCTPRWIQRVADEHGPQIGRHLLVVSSLDLPAAVEFLAAHVASLEADDWAGLATELARVGYWEFEDYQE</sequence>
<feature type="region of interest" description="Disordered" evidence="1">
    <location>
        <begin position="1"/>
        <end position="25"/>
    </location>
</feature>
<dbReference type="Pfam" id="PF15586">
    <property type="entry name" value="Imm8"/>
    <property type="match status" value="1"/>
</dbReference>
<protein>
    <recommendedName>
        <fullName evidence="4">Immunity protein 8 of polymorphic toxin system</fullName>
    </recommendedName>
</protein>
<evidence type="ECO:0000313" key="3">
    <source>
        <dbReference type="Proteomes" id="UP000722125"/>
    </source>
</evidence>
<proteinExistence type="predicted"/>
<evidence type="ECO:0008006" key="4">
    <source>
        <dbReference type="Google" id="ProtNLM"/>
    </source>
</evidence>
<dbReference type="RefSeq" id="WP_214347293.1">
    <property type="nucleotide sequence ID" value="NZ_JAHBOH010000001.1"/>
</dbReference>
<dbReference type="EMBL" id="JAHBOH010000001">
    <property type="protein sequence ID" value="MBT0993552.1"/>
    <property type="molecule type" value="Genomic_DNA"/>
</dbReference>
<comment type="caution">
    <text evidence="2">The sequence shown here is derived from an EMBL/GenBank/DDBJ whole genome shotgun (WGS) entry which is preliminary data.</text>
</comment>
<dbReference type="InterPro" id="IPR028964">
    <property type="entry name" value="Imm8"/>
</dbReference>
<keyword evidence="3" id="KW-1185">Reference proteome</keyword>
<organism evidence="2 3">
    <name type="scientific">Cellulomonas fulva</name>
    <dbReference type="NCBI Taxonomy" id="2835530"/>
    <lineage>
        <taxon>Bacteria</taxon>
        <taxon>Bacillati</taxon>
        <taxon>Actinomycetota</taxon>
        <taxon>Actinomycetes</taxon>
        <taxon>Micrococcales</taxon>
        <taxon>Cellulomonadaceae</taxon>
        <taxon>Cellulomonas</taxon>
    </lineage>
</organism>
<name>A0ABS5TWT4_9CELL</name>